<feature type="compositionally biased region" description="Acidic residues" evidence="2">
    <location>
        <begin position="49"/>
        <end position="59"/>
    </location>
</feature>
<comment type="similarity">
    <text evidence="1">Belongs to the RRP15 family.</text>
</comment>
<feature type="region of interest" description="Disordered" evidence="2">
    <location>
        <begin position="168"/>
        <end position="187"/>
    </location>
</feature>
<dbReference type="GO" id="GO:0000460">
    <property type="term" value="P:maturation of 5.8S rRNA"/>
    <property type="evidence" value="ECO:0007669"/>
    <property type="project" value="TreeGrafter"/>
</dbReference>
<evidence type="ECO:0000256" key="1">
    <source>
        <dbReference type="ARBA" id="ARBA00007462"/>
    </source>
</evidence>
<dbReference type="PANTHER" id="PTHR13245:SF14">
    <property type="entry name" value="RRP15-LIKE PROTEIN"/>
    <property type="match status" value="1"/>
</dbReference>
<organism evidence="3 4">
    <name type="scientific">Hibiscus syriacus</name>
    <name type="common">Rose of Sharon</name>
    <dbReference type="NCBI Taxonomy" id="106335"/>
    <lineage>
        <taxon>Eukaryota</taxon>
        <taxon>Viridiplantae</taxon>
        <taxon>Streptophyta</taxon>
        <taxon>Embryophyta</taxon>
        <taxon>Tracheophyta</taxon>
        <taxon>Spermatophyta</taxon>
        <taxon>Magnoliopsida</taxon>
        <taxon>eudicotyledons</taxon>
        <taxon>Gunneridae</taxon>
        <taxon>Pentapetalae</taxon>
        <taxon>rosids</taxon>
        <taxon>malvids</taxon>
        <taxon>Malvales</taxon>
        <taxon>Malvaceae</taxon>
        <taxon>Malvoideae</taxon>
        <taxon>Hibiscus</taxon>
    </lineage>
</organism>
<reference evidence="3" key="1">
    <citation type="submission" date="2019-09" db="EMBL/GenBank/DDBJ databases">
        <title>Draft genome information of white flower Hibiscus syriacus.</title>
        <authorList>
            <person name="Kim Y.-M."/>
        </authorList>
    </citation>
    <scope>NUCLEOTIDE SEQUENCE [LARGE SCALE GENOMIC DNA]</scope>
    <source>
        <strain evidence="3">YM2019G1</strain>
    </source>
</reference>
<name>A0A6A2XLU0_HIBSY</name>
<feature type="compositionally biased region" description="Basic and acidic residues" evidence="2">
    <location>
        <begin position="172"/>
        <end position="181"/>
    </location>
</feature>
<accession>A0A6A2XLU0</accession>
<evidence type="ECO:0000313" key="4">
    <source>
        <dbReference type="Proteomes" id="UP000436088"/>
    </source>
</evidence>
<evidence type="ECO:0000256" key="2">
    <source>
        <dbReference type="SAM" id="MobiDB-lite"/>
    </source>
</evidence>
<dbReference type="GO" id="GO:0000470">
    <property type="term" value="P:maturation of LSU-rRNA"/>
    <property type="evidence" value="ECO:0007669"/>
    <property type="project" value="TreeGrafter"/>
</dbReference>
<dbReference type="PANTHER" id="PTHR13245">
    <property type="entry name" value="RRP15-LIKE PROTEIN"/>
    <property type="match status" value="1"/>
</dbReference>
<protein>
    <recommendedName>
        <fullName evidence="5">RRP15-like protein</fullName>
    </recommendedName>
</protein>
<evidence type="ECO:0000313" key="3">
    <source>
        <dbReference type="EMBL" id="KAE8654874.1"/>
    </source>
</evidence>
<dbReference type="InterPro" id="IPR012459">
    <property type="entry name" value="Rrp15"/>
</dbReference>
<gene>
    <name evidence="3" type="ORF">F3Y22_tig00117034pilonHSYRG00049</name>
</gene>
<dbReference type="Proteomes" id="UP000436088">
    <property type="component" value="Unassembled WGS sequence"/>
</dbReference>
<comment type="caution">
    <text evidence="3">The sequence shown here is derived from an EMBL/GenBank/DDBJ whole genome shotgun (WGS) entry which is preliminary data.</text>
</comment>
<evidence type="ECO:0008006" key="5">
    <source>
        <dbReference type="Google" id="ProtNLM"/>
    </source>
</evidence>
<proteinExistence type="inferred from homology"/>
<feature type="compositionally biased region" description="Basic and acidic residues" evidence="2">
    <location>
        <begin position="1"/>
        <end position="13"/>
    </location>
</feature>
<feature type="compositionally biased region" description="Acidic residues" evidence="2">
    <location>
        <begin position="14"/>
        <end position="23"/>
    </location>
</feature>
<dbReference type="GO" id="GO:0030687">
    <property type="term" value="C:preribosome, large subunit precursor"/>
    <property type="evidence" value="ECO:0007669"/>
    <property type="project" value="TreeGrafter"/>
</dbReference>
<dbReference type="Pfam" id="PF07890">
    <property type="entry name" value="Rrp15p"/>
    <property type="match status" value="1"/>
</dbReference>
<dbReference type="AlphaFoldDB" id="A0A6A2XLU0"/>
<dbReference type="EMBL" id="VEPZ02001782">
    <property type="protein sequence ID" value="KAE8654874.1"/>
    <property type="molecule type" value="Genomic_DNA"/>
</dbReference>
<keyword evidence="4" id="KW-1185">Reference proteome</keyword>
<feature type="region of interest" description="Disordered" evidence="2">
    <location>
        <begin position="1"/>
        <end position="60"/>
    </location>
</feature>
<sequence>MRNLFEKRARDYNSDDEDEEEEKENTAEEAAPNYTRRGGGGDISSEGSDGSEGEQEGGDEIQSGVMKFTEGVRAFRLAFKNIIKKNVANDSLGPVLSGHKQLIAKKLAEEEAERKVRGEAKKEKHLVAEKGHVKPANYLDSHEKFLIGIATKGVVKLFNAVNKAQKAQKGLDPSRSKDAKASSDQTVPGHCSVSDFIVMHPASDKETEERSLLFRARKDIIACTRLFQQGVSKACACCLGMPALSTRQQKSPWSFWGNTSSDPNNDEGPAWAPLRDNYMLTNPKLKDWDKMADSAIVDDVGRMSEDSGSDDD</sequence>